<reference evidence="3" key="1">
    <citation type="journal article" date="2018" name="Nat. Microbiol.">
        <title>Leveraging single-cell genomics to expand the fungal tree of life.</title>
        <authorList>
            <person name="Ahrendt S.R."/>
            <person name="Quandt C.A."/>
            <person name="Ciobanu D."/>
            <person name="Clum A."/>
            <person name="Salamov A."/>
            <person name="Andreopoulos B."/>
            <person name="Cheng J.F."/>
            <person name="Woyke T."/>
            <person name="Pelin A."/>
            <person name="Henrissat B."/>
            <person name="Reynolds N.K."/>
            <person name="Benny G.L."/>
            <person name="Smith M.E."/>
            <person name="James T.Y."/>
            <person name="Grigoriev I.V."/>
        </authorList>
    </citation>
    <scope>NUCLEOTIDE SEQUENCE [LARGE SCALE GENOMIC DNA]</scope>
    <source>
        <strain evidence="3">Benny S71-1</strain>
    </source>
</reference>
<dbReference type="Proteomes" id="UP000278143">
    <property type="component" value="Unassembled WGS sequence"/>
</dbReference>
<evidence type="ECO:0000313" key="2">
    <source>
        <dbReference type="EMBL" id="RKP28079.1"/>
    </source>
</evidence>
<evidence type="ECO:0000256" key="1">
    <source>
        <dbReference type="SAM" id="MobiDB-lite"/>
    </source>
</evidence>
<dbReference type="AlphaFoldDB" id="A0A4V1J2C5"/>
<dbReference type="EMBL" id="KZ989121">
    <property type="protein sequence ID" value="RKP28079.1"/>
    <property type="molecule type" value="Genomic_DNA"/>
</dbReference>
<dbReference type="OrthoDB" id="2100128at2759"/>
<organism evidence="2 3">
    <name type="scientific">Syncephalis pseudoplumigaleata</name>
    <dbReference type="NCBI Taxonomy" id="1712513"/>
    <lineage>
        <taxon>Eukaryota</taxon>
        <taxon>Fungi</taxon>
        <taxon>Fungi incertae sedis</taxon>
        <taxon>Zoopagomycota</taxon>
        <taxon>Zoopagomycotina</taxon>
        <taxon>Zoopagomycetes</taxon>
        <taxon>Zoopagales</taxon>
        <taxon>Piptocephalidaceae</taxon>
        <taxon>Syncephalis</taxon>
    </lineage>
</organism>
<protein>
    <submittedName>
        <fullName evidence="2">Uncharacterized protein</fullName>
    </submittedName>
</protein>
<gene>
    <name evidence="2" type="ORF">SYNPS1DRAFT_26337</name>
</gene>
<evidence type="ECO:0000313" key="3">
    <source>
        <dbReference type="Proteomes" id="UP000278143"/>
    </source>
</evidence>
<keyword evidence="3" id="KW-1185">Reference proteome</keyword>
<sequence length="263" mass="29399">MSTSSRASRGRGRGKQPASRSNDTLLTADEQESVFHDAMDQLVASGIYREKGGKHGDYYIDQSAKRDVLQVEASRMLRTFLYERSIEIALLARDMPELTVALARLIDELYPALARKETPRRSQFTALRLILLASGPAADASRWLQLYTRTSSVPTSRAVDHLWDQFAARISQAYRCTDWSAWRREQQAMLAALASYEGSAPVLASDAILIQCLWELPVDLLSEWLCFDGDLAALTAYLRTQAITLNDAGTVAYLRPIRHQASS</sequence>
<proteinExistence type="predicted"/>
<name>A0A4V1J2C5_9FUNG</name>
<accession>A0A4V1J2C5</accession>
<feature type="region of interest" description="Disordered" evidence="1">
    <location>
        <begin position="1"/>
        <end position="25"/>
    </location>
</feature>